<dbReference type="KEGG" id="asl:Aeqsu_1825"/>
<dbReference type="EC" id="2.7.13.3" evidence="2"/>
<feature type="chain" id="PRO_5003683694" description="histidine kinase" evidence="12">
    <location>
        <begin position="22"/>
        <end position="654"/>
    </location>
</feature>
<keyword evidence="10" id="KW-0175">Coiled coil</keyword>
<dbReference type="eggNOG" id="COG4585">
    <property type="taxonomic scope" value="Bacteria"/>
</dbReference>
<dbReference type="InterPro" id="IPR003594">
    <property type="entry name" value="HATPase_dom"/>
</dbReference>
<evidence type="ECO:0000256" key="5">
    <source>
        <dbReference type="ARBA" id="ARBA00022741"/>
    </source>
</evidence>
<evidence type="ECO:0000256" key="2">
    <source>
        <dbReference type="ARBA" id="ARBA00012438"/>
    </source>
</evidence>
<sequence length="654" mass="73843">MYKNYKKVFLLFMLVASSAFSQSAQKKMDSLMQVAKTANDSTKLAIYNDLGFYYIFNDPAKAKSFLLKGLKEKTTPKTAYSKTRLTNTYGIYYDVKGVYDSAQSYFKKALSMSKEYGFHDLEARCTNSLGMSNWNQGSYQNALDYFFQALALNRKHGTPDKEDTYLNNIGLIYQEMNMADKALEYHQKALAIRREYKKTKDIAVSLNNIAINLQDKGDYAEAEKMLVEGRNLAKEVENQDLYFDNTHSLASLYQKTNRTDLAIPLLQEIIAGRLATNIGNHKVIVSINNLAEAYILNNKINEALSILKKGDTLIKQFPEQKVSISEYYYASAQANFLNKNPKIANEFFVKAITLRDSIFSQQNAENTAALETKFNISEKELALAETRANLAERELEVEQKNNLIFGSLGLALLLGLIGYLFYNQQKLKNRQLQKEGELKTALAKIETQNQLQEQRLRISRDLHDNIGSQLTFIISSIDNLKFGLEGAANTVTNKLGKISEFASQTIYELRDTIWAMNKTDISVEDLQARISNFIEKARVSSDVDFQFNVDENVLNGSNFTSVQGMNIYRIIQESVNNALKYSEATLIKMQISISEAVENEELEVLIVDDGKGFDFENTSFGNGIANIKKRAKDLGGSVEISSEKGKGTIVKLIF</sequence>
<dbReference type="PROSITE" id="PS50109">
    <property type="entry name" value="HIS_KIN"/>
    <property type="match status" value="1"/>
</dbReference>
<dbReference type="Pfam" id="PF02518">
    <property type="entry name" value="HATPase_c"/>
    <property type="match status" value="1"/>
</dbReference>
<protein>
    <recommendedName>
        <fullName evidence="2">histidine kinase</fullName>
        <ecNumber evidence="2">2.7.13.3</ecNumber>
    </recommendedName>
</protein>
<dbReference type="Pfam" id="PF07730">
    <property type="entry name" value="HisKA_3"/>
    <property type="match status" value="1"/>
</dbReference>
<keyword evidence="12" id="KW-0732">Signal</keyword>
<dbReference type="SMART" id="SM00028">
    <property type="entry name" value="TPR"/>
    <property type="match status" value="6"/>
</dbReference>
<dbReference type="GO" id="GO:0000155">
    <property type="term" value="F:phosphorelay sensor kinase activity"/>
    <property type="evidence" value="ECO:0007669"/>
    <property type="project" value="InterPro"/>
</dbReference>
<keyword evidence="11" id="KW-0812">Transmembrane</keyword>
<comment type="catalytic activity">
    <reaction evidence="1">
        <text>ATP + protein L-histidine = ADP + protein N-phospho-L-histidine.</text>
        <dbReference type="EC" id="2.7.13.3"/>
    </reaction>
</comment>
<feature type="signal peptide" evidence="12">
    <location>
        <begin position="1"/>
        <end position="21"/>
    </location>
</feature>
<evidence type="ECO:0000256" key="7">
    <source>
        <dbReference type="ARBA" id="ARBA00022840"/>
    </source>
</evidence>
<dbReference type="Pfam" id="PF13424">
    <property type="entry name" value="TPR_12"/>
    <property type="match status" value="2"/>
</dbReference>
<dbReference type="SUPFAM" id="SSF48452">
    <property type="entry name" value="TPR-like"/>
    <property type="match status" value="1"/>
</dbReference>
<keyword evidence="7" id="KW-0067">ATP-binding</keyword>
<feature type="coiled-coil region" evidence="10">
    <location>
        <begin position="374"/>
        <end position="403"/>
    </location>
</feature>
<keyword evidence="5" id="KW-0547">Nucleotide-binding</keyword>
<dbReference type="SUPFAM" id="SSF81901">
    <property type="entry name" value="HCP-like"/>
    <property type="match status" value="1"/>
</dbReference>
<evidence type="ECO:0000256" key="12">
    <source>
        <dbReference type="SAM" id="SignalP"/>
    </source>
</evidence>
<evidence type="ECO:0000256" key="4">
    <source>
        <dbReference type="ARBA" id="ARBA00022679"/>
    </source>
</evidence>
<evidence type="ECO:0000256" key="1">
    <source>
        <dbReference type="ARBA" id="ARBA00000085"/>
    </source>
</evidence>
<keyword evidence="9" id="KW-0802">TPR repeat</keyword>
<evidence type="ECO:0000313" key="14">
    <source>
        <dbReference type="EMBL" id="AFL81302.1"/>
    </source>
</evidence>
<evidence type="ECO:0000313" key="15">
    <source>
        <dbReference type="Proteomes" id="UP000006049"/>
    </source>
</evidence>
<gene>
    <name evidence="14" type="ordered locus">Aeqsu_1825</name>
</gene>
<dbReference type="PANTHER" id="PTHR24421:SF10">
    <property type="entry name" value="NITRATE_NITRITE SENSOR PROTEIN NARQ"/>
    <property type="match status" value="1"/>
</dbReference>
<evidence type="ECO:0000256" key="10">
    <source>
        <dbReference type="SAM" id="Coils"/>
    </source>
</evidence>
<dbReference type="eggNOG" id="COG0457">
    <property type="taxonomic scope" value="Bacteria"/>
</dbReference>
<dbReference type="RefSeq" id="WP_014782557.1">
    <property type="nucleotide sequence ID" value="NC_018013.1"/>
</dbReference>
<dbReference type="InterPro" id="IPR019734">
    <property type="entry name" value="TPR_rpt"/>
</dbReference>
<dbReference type="InterPro" id="IPR011712">
    <property type="entry name" value="Sig_transdc_His_kin_sub3_dim/P"/>
</dbReference>
<dbReference type="Gene3D" id="3.30.565.10">
    <property type="entry name" value="Histidine kinase-like ATPase, C-terminal domain"/>
    <property type="match status" value="1"/>
</dbReference>
<proteinExistence type="predicted"/>
<dbReference type="GO" id="GO:0046983">
    <property type="term" value="F:protein dimerization activity"/>
    <property type="evidence" value="ECO:0007669"/>
    <property type="project" value="InterPro"/>
</dbReference>
<dbReference type="CDD" id="cd16917">
    <property type="entry name" value="HATPase_UhpB-NarQ-NarX-like"/>
    <property type="match status" value="1"/>
</dbReference>
<dbReference type="GO" id="GO:0005524">
    <property type="term" value="F:ATP binding"/>
    <property type="evidence" value="ECO:0007669"/>
    <property type="project" value="UniProtKB-KW"/>
</dbReference>
<evidence type="ECO:0000256" key="9">
    <source>
        <dbReference type="PROSITE-ProRule" id="PRU00339"/>
    </source>
</evidence>
<dbReference type="OrthoDB" id="9778366at2"/>
<keyword evidence="11" id="KW-1133">Transmembrane helix</keyword>
<feature type="transmembrane region" description="Helical" evidence="11">
    <location>
        <begin position="403"/>
        <end position="422"/>
    </location>
</feature>
<feature type="repeat" description="TPR" evidence="9">
    <location>
        <begin position="163"/>
        <end position="196"/>
    </location>
</feature>
<keyword evidence="15" id="KW-1185">Reference proteome</keyword>
<dbReference type="InterPro" id="IPR005467">
    <property type="entry name" value="His_kinase_dom"/>
</dbReference>
<dbReference type="InterPro" id="IPR050482">
    <property type="entry name" value="Sensor_HK_TwoCompSys"/>
</dbReference>
<dbReference type="InterPro" id="IPR036890">
    <property type="entry name" value="HATPase_C_sf"/>
</dbReference>
<name>I3YWD4_AEQSU</name>
<reference evidence="14 15" key="1">
    <citation type="submission" date="2012-06" db="EMBL/GenBank/DDBJ databases">
        <title>The complete genome of Aequorivita sublithincola DSM 14238.</title>
        <authorList>
            <consortium name="US DOE Joint Genome Institute (JGI-PGF)"/>
            <person name="Lucas S."/>
            <person name="Copeland A."/>
            <person name="Lapidus A."/>
            <person name="Goodwin L."/>
            <person name="Pitluck S."/>
            <person name="Peters L."/>
            <person name="Munk A.C.C."/>
            <person name="Kyrpides N."/>
            <person name="Mavromatis K."/>
            <person name="Pagani I."/>
            <person name="Ivanova N."/>
            <person name="Ovchinnikova G."/>
            <person name="Zeytun A."/>
            <person name="Detter J.C."/>
            <person name="Han C."/>
            <person name="Land M."/>
            <person name="Hauser L."/>
            <person name="Markowitz V."/>
            <person name="Cheng J.-F."/>
            <person name="Hugenholtz P."/>
            <person name="Woyke T."/>
            <person name="Wu D."/>
            <person name="Tindall B."/>
            <person name="Faehnrich R."/>
            <person name="Brambilla E."/>
            <person name="Klenk H.-P."/>
            <person name="Eisen J.A."/>
        </authorList>
    </citation>
    <scope>NUCLEOTIDE SEQUENCE [LARGE SCALE GENOMIC DNA]</scope>
    <source>
        <strain evidence="15">DSM 14238 / LMG 21431 / ACAM 643 / 9-3</strain>
    </source>
</reference>
<evidence type="ECO:0000259" key="13">
    <source>
        <dbReference type="PROSITE" id="PS50109"/>
    </source>
</evidence>
<dbReference type="PANTHER" id="PTHR24421">
    <property type="entry name" value="NITRATE/NITRITE SENSOR PROTEIN NARX-RELATED"/>
    <property type="match status" value="1"/>
</dbReference>
<dbReference type="Gene3D" id="1.25.40.10">
    <property type="entry name" value="Tetratricopeptide repeat domain"/>
    <property type="match status" value="2"/>
</dbReference>
<evidence type="ECO:0000256" key="8">
    <source>
        <dbReference type="ARBA" id="ARBA00023012"/>
    </source>
</evidence>
<evidence type="ECO:0000256" key="11">
    <source>
        <dbReference type="SAM" id="Phobius"/>
    </source>
</evidence>
<keyword evidence="6 14" id="KW-0418">Kinase</keyword>
<keyword evidence="4" id="KW-0808">Transferase</keyword>
<dbReference type="Proteomes" id="UP000006049">
    <property type="component" value="Chromosome"/>
</dbReference>
<dbReference type="HOGENOM" id="CLU_000445_106_2_10"/>
<dbReference type="STRING" id="746697.Aeqsu_1825"/>
<dbReference type="PATRIC" id="fig|746697.3.peg.1857"/>
<dbReference type="PROSITE" id="PS50005">
    <property type="entry name" value="TPR"/>
    <property type="match status" value="2"/>
</dbReference>
<dbReference type="SUPFAM" id="SSF55874">
    <property type="entry name" value="ATPase domain of HSP90 chaperone/DNA topoisomerase II/histidine kinase"/>
    <property type="match status" value="1"/>
</dbReference>
<dbReference type="InterPro" id="IPR011990">
    <property type="entry name" value="TPR-like_helical_dom_sf"/>
</dbReference>
<keyword evidence="11" id="KW-0472">Membrane</keyword>
<dbReference type="EMBL" id="CP003280">
    <property type="protein sequence ID" value="AFL81302.1"/>
    <property type="molecule type" value="Genomic_DNA"/>
</dbReference>
<feature type="repeat" description="TPR" evidence="9">
    <location>
        <begin position="123"/>
        <end position="156"/>
    </location>
</feature>
<dbReference type="Gene3D" id="1.20.5.1930">
    <property type="match status" value="1"/>
</dbReference>
<evidence type="ECO:0000256" key="6">
    <source>
        <dbReference type="ARBA" id="ARBA00022777"/>
    </source>
</evidence>
<organism evidence="14 15">
    <name type="scientific">Aequorivita sublithincola (strain DSM 14238 / LMG 21431 / ACAM 643 / 9-3)</name>
    <dbReference type="NCBI Taxonomy" id="746697"/>
    <lineage>
        <taxon>Bacteria</taxon>
        <taxon>Pseudomonadati</taxon>
        <taxon>Bacteroidota</taxon>
        <taxon>Flavobacteriia</taxon>
        <taxon>Flavobacteriales</taxon>
        <taxon>Flavobacteriaceae</taxon>
        <taxon>Aequorivita</taxon>
    </lineage>
</organism>
<evidence type="ECO:0000256" key="3">
    <source>
        <dbReference type="ARBA" id="ARBA00022553"/>
    </source>
</evidence>
<dbReference type="GO" id="GO:0016020">
    <property type="term" value="C:membrane"/>
    <property type="evidence" value="ECO:0007669"/>
    <property type="project" value="InterPro"/>
</dbReference>
<keyword evidence="8" id="KW-0902">Two-component regulatory system</keyword>
<feature type="domain" description="Histidine kinase" evidence="13">
    <location>
        <begin position="461"/>
        <end position="654"/>
    </location>
</feature>
<keyword evidence="3" id="KW-0597">Phosphoprotein</keyword>
<dbReference type="AlphaFoldDB" id="I3YWD4"/>
<accession>I3YWD4</accession>